<keyword evidence="2" id="KW-1133">Transmembrane helix</keyword>
<comment type="caution">
    <text evidence="3">The sequence shown here is derived from an EMBL/GenBank/DDBJ whole genome shotgun (WGS) entry which is preliminary data.</text>
</comment>
<accession>A0A1V8ZX72</accession>
<dbReference type="STRING" id="1962155.B1813_20175"/>
<keyword evidence="4" id="KW-1185">Reference proteome</keyword>
<feature type="transmembrane region" description="Helical" evidence="2">
    <location>
        <begin position="233"/>
        <end position="255"/>
    </location>
</feature>
<dbReference type="EMBL" id="MWIH01000009">
    <property type="protein sequence ID" value="OQO89274.1"/>
    <property type="molecule type" value="Genomic_DNA"/>
</dbReference>
<keyword evidence="2" id="KW-0472">Membrane</keyword>
<reference evidence="3 4" key="1">
    <citation type="submission" date="2017-02" db="EMBL/GenBank/DDBJ databases">
        <title>Draft genome of Saccharomonospora sp. 154.</title>
        <authorList>
            <person name="Alonso-Carmona G.S."/>
            <person name="De La Haba R."/>
            <person name="Vera-Gargallo B."/>
            <person name="Sandoval-Trujillo A.H."/>
            <person name="Ramirez-Duran N."/>
            <person name="Ventosa A."/>
        </authorList>
    </citation>
    <scope>NUCLEOTIDE SEQUENCE [LARGE SCALE GENOMIC DNA]</scope>
    <source>
        <strain evidence="3 4">LRS4.154</strain>
    </source>
</reference>
<gene>
    <name evidence="3" type="ORF">B1813_20175</name>
</gene>
<evidence type="ECO:0000256" key="2">
    <source>
        <dbReference type="SAM" id="Phobius"/>
    </source>
</evidence>
<keyword evidence="2" id="KW-0812">Transmembrane</keyword>
<proteinExistence type="predicted"/>
<sequence length="426" mass="42799">MRVVRFPARPTRVADDVRAALTSLGRGDAVAGGIALLGVTPPETGVDVDAVLILPTGVLVVVGVDLPDPALTLSAPLDGVWVADGWPLVQPDQTADAGGPRGSPNPATAALAAAGQVADRIHGIDPAIGVGVVIAVGPYVERVEQPASDAAGSVRVVHPSATSMLAATEALPVPARTMTTGQARAVFRGLAPAAAEFDEAALTAEGFSTDTAGTTPVAPPPAGAVPSPRLQTWVISAMAALLVVTAILATILAVSSGDTPTPAARLSENSAAPTVPTDGMTADGMEFTLVARDHSRTCTAEHAVGDLRPYVTERGCTDLRRGSFTATLDGRSVAVSVGEVTFGDASAAEEFLALADTPGTGVLTDAATQHGKWPAPAPTFAGAAYASARDGATVRLVLAGEPGSAAPTDATYQRRAAFAALTLPLD</sequence>
<feature type="region of interest" description="Disordered" evidence="1">
    <location>
        <begin position="259"/>
        <end position="280"/>
    </location>
</feature>
<evidence type="ECO:0000313" key="4">
    <source>
        <dbReference type="Proteomes" id="UP000192591"/>
    </source>
</evidence>
<dbReference type="AlphaFoldDB" id="A0A1V8ZX72"/>
<organism evidence="3 4">
    <name type="scientific">Saccharomonospora piscinae</name>
    <dbReference type="NCBI Taxonomy" id="687388"/>
    <lineage>
        <taxon>Bacteria</taxon>
        <taxon>Bacillati</taxon>
        <taxon>Actinomycetota</taxon>
        <taxon>Actinomycetes</taxon>
        <taxon>Pseudonocardiales</taxon>
        <taxon>Pseudonocardiaceae</taxon>
        <taxon>Saccharomonospora</taxon>
    </lineage>
</organism>
<protein>
    <submittedName>
        <fullName evidence="3">Uncharacterized protein</fullName>
    </submittedName>
</protein>
<evidence type="ECO:0000313" key="3">
    <source>
        <dbReference type="EMBL" id="OQO89274.1"/>
    </source>
</evidence>
<evidence type="ECO:0000256" key="1">
    <source>
        <dbReference type="SAM" id="MobiDB-lite"/>
    </source>
</evidence>
<dbReference type="RefSeq" id="WP_081194631.1">
    <property type="nucleotide sequence ID" value="NZ_MWIH01000009.1"/>
</dbReference>
<dbReference type="Proteomes" id="UP000192591">
    <property type="component" value="Unassembled WGS sequence"/>
</dbReference>
<name>A0A1V8ZX72_SACPI</name>